<feature type="domain" description="Glutamine amidotransferase type-2" evidence="12">
    <location>
        <begin position="8"/>
        <end position="226"/>
    </location>
</feature>
<dbReference type="CDD" id="cd06223">
    <property type="entry name" value="PRTases_typeI"/>
    <property type="match status" value="1"/>
</dbReference>
<dbReference type="PROSITE" id="PS51278">
    <property type="entry name" value="GATASE_TYPE_2"/>
    <property type="match status" value="1"/>
</dbReference>
<dbReference type="EC" id="2.4.2.14" evidence="7"/>
<feature type="binding site" evidence="7 11">
    <location>
        <position position="444"/>
    </location>
    <ligand>
        <name>[4Fe-4S] cluster</name>
        <dbReference type="ChEBI" id="CHEBI:49883"/>
    </ligand>
</feature>
<dbReference type="NCBIfam" id="TIGR01134">
    <property type="entry name" value="purF"/>
    <property type="match status" value="1"/>
</dbReference>
<comment type="function">
    <text evidence="7">Catalyzes the formation of phosphoribosylamine from phosphoribosylpyrophosphate (PRPP) and glutamine.</text>
</comment>
<dbReference type="KEGG" id="ttk:TST_0926"/>
<dbReference type="SUPFAM" id="SSF53271">
    <property type="entry name" value="PRTase-like"/>
    <property type="match status" value="1"/>
</dbReference>
<accession>A0A0S3QTS1</accession>
<evidence type="ECO:0000256" key="6">
    <source>
        <dbReference type="ARBA" id="ARBA00022962"/>
    </source>
</evidence>
<evidence type="ECO:0000256" key="10">
    <source>
        <dbReference type="PIRSR" id="PIRSR000485-2"/>
    </source>
</evidence>
<keyword evidence="7 10" id="KW-0460">Magnesium</keyword>
<feature type="binding site" evidence="7 11">
    <location>
        <position position="388"/>
    </location>
    <ligand>
        <name>[4Fe-4S] cluster</name>
        <dbReference type="ChEBI" id="CHEBI:49883"/>
    </ligand>
</feature>
<keyword evidence="7 11" id="KW-0411">Iron-sulfur</keyword>
<comment type="catalytic activity">
    <reaction evidence="7 8">
        <text>5-phospho-beta-D-ribosylamine + L-glutamate + diphosphate = 5-phospho-alpha-D-ribose 1-diphosphate + L-glutamine + H2O</text>
        <dbReference type="Rhea" id="RHEA:14905"/>
        <dbReference type="ChEBI" id="CHEBI:15377"/>
        <dbReference type="ChEBI" id="CHEBI:29985"/>
        <dbReference type="ChEBI" id="CHEBI:33019"/>
        <dbReference type="ChEBI" id="CHEBI:58017"/>
        <dbReference type="ChEBI" id="CHEBI:58359"/>
        <dbReference type="ChEBI" id="CHEBI:58681"/>
        <dbReference type="EC" id="2.4.2.14"/>
    </reaction>
</comment>
<feature type="binding site" evidence="7 10">
    <location>
        <position position="289"/>
    </location>
    <ligand>
        <name>Mg(2+)</name>
        <dbReference type="ChEBI" id="CHEBI:18420"/>
    </ligand>
</feature>
<dbReference type="InterPro" id="IPR000836">
    <property type="entry name" value="PRTase_dom"/>
</dbReference>
<dbReference type="Gene3D" id="3.60.20.10">
    <property type="entry name" value="Glutamine Phosphoribosylpyrophosphate, subunit 1, domain 1"/>
    <property type="match status" value="1"/>
</dbReference>
<dbReference type="EMBL" id="AP013035">
    <property type="protein sequence ID" value="BAT71726.1"/>
    <property type="molecule type" value="Genomic_DNA"/>
</dbReference>
<dbReference type="UniPathway" id="UPA00074">
    <property type="reaction ID" value="UER00124"/>
</dbReference>
<evidence type="ECO:0000259" key="12">
    <source>
        <dbReference type="PROSITE" id="PS51278"/>
    </source>
</evidence>
<keyword evidence="14" id="KW-1185">Reference proteome</keyword>
<dbReference type="GO" id="GO:0006189">
    <property type="term" value="P:'de novo' IMP biosynthetic process"/>
    <property type="evidence" value="ECO:0007669"/>
    <property type="project" value="UniProtKB-UniRule"/>
</dbReference>
<evidence type="ECO:0000256" key="7">
    <source>
        <dbReference type="HAMAP-Rule" id="MF_01931"/>
    </source>
</evidence>
<dbReference type="GO" id="GO:0000287">
    <property type="term" value="F:magnesium ion binding"/>
    <property type="evidence" value="ECO:0007669"/>
    <property type="project" value="UniProtKB-UniRule"/>
</dbReference>
<keyword evidence="7 11" id="KW-0408">Iron</keyword>
<dbReference type="InterPro" id="IPR005854">
    <property type="entry name" value="PurF"/>
</dbReference>
<feature type="binding site" evidence="7 10">
    <location>
        <position position="352"/>
    </location>
    <ligand>
        <name>Mg(2+)</name>
        <dbReference type="ChEBI" id="CHEBI:18420"/>
    </ligand>
</feature>
<reference evidence="14" key="1">
    <citation type="journal article" date="2018" name="Science">
        <title>A primordial and reversible TCA cycle in a facultatively chemolithoautotrophic thermophile.</title>
        <authorList>
            <person name="Nunoura T."/>
            <person name="Chikaraishi Y."/>
            <person name="Izaki R."/>
            <person name="Suwa T."/>
            <person name="Sato T."/>
            <person name="Harada T."/>
            <person name="Mori K."/>
            <person name="Kato Y."/>
            <person name="Miyazaki M."/>
            <person name="Shimamura S."/>
            <person name="Yanagawa K."/>
            <person name="Shuto A."/>
            <person name="Ohkouchi N."/>
            <person name="Fujita N."/>
            <person name="Takaki Y."/>
            <person name="Atomi H."/>
            <person name="Takai K."/>
        </authorList>
    </citation>
    <scope>NUCLEOTIDE SEQUENCE [LARGE SCALE GENOMIC DNA]</scope>
    <source>
        <strain evidence="14">DSM 17441 / JCM 13301 / NBRC 103674 / ABI70S6</strain>
    </source>
</reference>
<dbReference type="HAMAP" id="MF_01931">
    <property type="entry name" value="PurF"/>
    <property type="match status" value="1"/>
</dbReference>
<dbReference type="AlphaFoldDB" id="A0A0S3QTS1"/>
<evidence type="ECO:0000256" key="4">
    <source>
        <dbReference type="ARBA" id="ARBA00022679"/>
    </source>
</evidence>
<dbReference type="InterPro" id="IPR029057">
    <property type="entry name" value="PRTase-like"/>
</dbReference>
<dbReference type="PATRIC" id="fig|1298851.3.peg.963"/>
<dbReference type="SUPFAM" id="SSF56235">
    <property type="entry name" value="N-terminal nucleophile aminohydrolases (Ntn hydrolases)"/>
    <property type="match status" value="1"/>
</dbReference>
<dbReference type="InterPro" id="IPR029055">
    <property type="entry name" value="Ntn_hydrolases_N"/>
</dbReference>
<comment type="pathway">
    <text evidence="1 7 8">Purine metabolism; IMP biosynthesis via de novo pathway; N(1)-(5-phospho-D-ribosyl)glycinamide from 5-phospho-alpha-D-ribose 1-diphosphate: step 1/2.</text>
</comment>
<dbReference type="GO" id="GO:0009113">
    <property type="term" value="P:purine nucleobase biosynthetic process"/>
    <property type="evidence" value="ECO:0007669"/>
    <property type="project" value="UniProtKB-UniRule"/>
</dbReference>
<evidence type="ECO:0000313" key="14">
    <source>
        <dbReference type="Proteomes" id="UP000063234"/>
    </source>
</evidence>
<keyword evidence="3 7" id="KW-0328">Glycosyltransferase</keyword>
<feature type="active site" description="Nucleophile" evidence="7 9">
    <location>
        <position position="8"/>
    </location>
</feature>
<dbReference type="Pfam" id="PF13522">
    <property type="entry name" value="GATase_6"/>
    <property type="match status" value="1"/>
</dbReference>
<dbReference type="GO" id="GO:0004044">
    <property type="term" value="F:amidophosphoribosyltransferase activity"/>
    <property type="evidence" value="ECO:0007669"/>
    <property type="project" value="UniProtKB-UniRule"/>
</dbReference>
<comment type="similarity">
    <text evidence="2 7 8">In the C-terminal section; belongs to the purine/pyrimidine phosphoribosyltransferase family.</text>
</comment>
<name>A0A0S3QTS1_THET7</name>
<evidence type="ECO:0000256" key="3">
    <source>
        <dbReference type="ARBA" id="ARBA00022676"/>
    </source>
</evidence>
<dbReference type="PIRSF" id="PIRSF000485">
    <property type="entry name" value="Amd_phspho_trans"/>
    <property type="match status" value="1"/>
</dbReference>
<dbReference type="PANTHER" id="PTHR11907">
    <property type="entry name" value="AMIDOPHOSPHORIBOSYLTRANSFERASE"/>
    <property type="match status" value="1"/>
</dbReference>
<feature type="binding site" evidence="7 11">
    <location>
        <position position="242"/>
    </location>
    <ligand>
        <name>[4Fe-4S] cluster</name>
        <dbReference type="ChEBI" id="CHEBI:49883"/>
    </ligand>
</feature>
<evidence type="ECO:0000256" key="11">
    <source>
        <dbReference type="PIRSR" id="PIRSR000485-3"/>
    </source>
</evidence>
<proteinExistence type="inferred from homology"/>
<dbReference type="OrthoDB" id="9801213at2"/>
<keyword evidence="4 7" id="KW-0808">Transferase</keyword>
<feature type="binding site" evidence="7 10">
    <location>
        <position position="351"/>
    </location>
    <ligand>
        <name>Mg(2+)</name>
        <dbReference type="ChEBI" id="CHEBI:18420"/>
    </ligand>
</feature>
<dbReference type="RefSeq" id="WP_144436876.1">
    <property type="nucleotide sequence ID" value="NZ_AP013035.1"/>
</dbReference>
<evidence type="ECO:0000313" key="13">
    <source>
        <dbReference type="EMBL" id="BAT71726.1"/>
    </source>
</evidence>
<keyword evidence="7" id="KW-0004">4Fe-4S</keyword>
<dbReference type="STRING" id="1298851.TST_0926"/>
<protein>
    <recommendedName>
        <fullName evidence="7">Amidophosphoribosyltransferase</fullName>
        <shortName evidence="7">ATase</shortName>
        <ecNumber evidence="7">2.4.2.14</ecNumber>
    </recommendedName>
    <alternativeName>
        <fullName evidence="7">Glutamine phosphoribosylpyrophosphate amidotransferase</fullName>
        <shortName evidence="7">GPATase</shortName>
    </alternativeName>
</protein>
<dbReference type="InterPro" id="IPR035584">
    <property type="entry name" value="PurF_N"/>
</dbReference>
<comment type="cofactor">
    <cofactor evidence="7 11">
        <name>[4Fe-4S] cluster</name>
        <dbReference type="ChEBI" id="CHEBI:49883"/>
    </cofactor>
    <text evidence="7 11">Binds 1 [4Fe-4S] cluster per subunit.</text>
</comment>
<dbReference type="InterPro" id="IPR017932">
    <property type="entry name" value="GATase_2_dom"/>
</dbReference>
<dbReference type="CDD" id="cd00715">
    <property type="entry name" value="GPATase_N"/>
    <property type="match status" value="1"/>
</dbReference>
<evidence type="ECO:0000256" key="9">
    <source>
        <dbReference type="PIRSR" id="PIRSR000485-1"/>
    </source>
</evidence>
<keyword evidence="5 7" id="KW-0658">Purine biosynthesis</keyword>
<organism evidence="13 14">
    <name type="scientific">Thermosulfidibacter takaii (strain DSM 17441 / JCM 13301 / NBRC 103674 / ABI70S6)</name>
    <dbReference type="NCBI Taxonomy" id="1298851"/>
    <lineage>
        <taxon>Bacteria</taxon>
        <taxon>Pseudomonadati</taxon>
        <taxon>Thermosulfidibacterota</taxon>
        <taxon>Thermosulfidibacteria</taxon>
        <taxon>Thermosulfidibacterales</taxon>
        <taxon>Thermosulfidibacteraceae</taxon>
    </lineage>
</organism>
<keyword evidence="6 7" id="KW-0315">Glutamine amidotransferase</keyword>
<gene>
    <name evidence="7 13" type="primary">purF</name>
    <name evidence="13" type="ORF">TST_0926</name>
</gene>
<comment type="cofactor">
    <cofactor evidence="7 10">
        <name>Mg(2+)</name>
        <dbReference type="ChEBI" id="CHEBI:18420"/>
    </cofactor>
    <text evidence="7 10">Binds 1 Mg(2+) ion per subunit.</text>
</comment>
<evidence type="ECO:0000256" key="8">
    <source>
        <dbReference type="PIRNR" id="PIRNR000485"/>
    </source>
</evidence>
<dbReference type="Gene3D" id="3.40.50.2020">
    <property type="match status" value="1"/>
</dbReference>
<keyword evidence="7 10" id="KW-0479">Metal-binding</keyword>
<dbReference type="Proteomes" id="UP000063234">
    <property type="component" value="Chromosome"/>
</dbReference>
<evidence type="ECO:0000256" key="5">
    <source>
        <dbReference type="ARBA" id="ARBA00022755"/>
    </source>
</evidence>
<evidence type="ECO:0000256" key="1">
    <source>
        <dbReference type="ARBA" id="ARBA00005209"/>
    </source>
</evidence>
<dbReference type="GO" id="GO:0051539">
    <property type="term" value="F:4 iron, 4 sulfur cluster binding"/>
    <property type="evidence" value="ECO:0007669"/>
    <property type="project" value="UniProtKB-KW"/>
</dbReference>
<sequence length="453" mass="50428">MHFWNEKCGIAGVYGHPEAAKLVYLCLYALQHRGQESAGIAAWNGKEIHLVKKMGLVADIFDESALEFLQGPVAIGHNRYSTTGESTLKNAQPLFVNFKYGELAVAHNGNLVNAQIIREKLESEGAIFQSNMDTEVLVHLISRAPYNNFRDSLNYALRQLKGAFSLLLLREDELIAVRDPWGIRPLVLGMLKDAYVVASETCALDLIDAVYVRDIKPGEVLRISKSKVESWFPFEEESLHHCIFEYIYFARPDSIVFGKEVYGIRYNFGKALARESTCDADIVIPVPDSGIVAALGFAKESGISFELGLIRNHYVGRTFIEPKDSVRHFGVRVKLNPVKEVLSGKRVIVIDDSIVRGTTSMKIVKMIRAAGAKEVHMKISSPPITHSCFYGIDTPTRRELIASSHSVEEICKYITADSLQYLSLEGMIGSAGYTIDNHPFCLACFTGDYPVRA</sequence>
<feature type="binding site" evidence="7 11">
    <location>
        <position position="441"/>
    </location>
    <ligand>
        <name>[4Fe-4S] cluster</name>
        <dbReference type="ChEBI" id="CHEBI:49883"/>
    </ligand>
</feature>
<evidence type="ECO:0000256" key="2">
    <source>
        <dbReference type="ARBA" id="ARBA00010138"/>
    </source>
</evidence>